<dbReference type="GO" id="GO:0051082">
    <property type="term" value="F:unfolded protein binding"/>
    <property type="evidence" value="ECO:0007669"/>
    <property type="project" value="TreeGrafter"/>
</dbReference>
<evidence type="ECO:0000259" key="1">
    <source>
        <dbReference type="SMART" id="SM01071"/>
    </source>
</evidence>
<dbReference type="Proteomes" id="UP001385951">
    <property type="component" value="Unassembled WGS sequence"/>
</dbReference>
<dbReference type="PANTHER" id="PTHR12800">
    <property type="entry name" value="CDC37-RELATED"/>
    <property type="match status" value="1"/>
</dbReference>
<dbReference type="Pfam" id="PF03234">
    <property type="entry name" value="CDC37_N"/>
    <property type="match status" value="1"/>
</dbReference>
<accession>A0AAW0GAH7</accession>
<dbReference type="GO" id="GO:0050821">
    <property type="term" value="P:protein stabilization"/>
    <property type="evidence" value="ECO:0007669"/>
    <property type="project" value="TreeGrafter"/>
</dbReference>
<dbReference type="SMART" id="SM01071">
    <property type="entry name" value="CDC37_N"/>
    <property type="match status" value="1"/>
</dbReference>
<dbReference type="GO" id="GO:0051087">
    <property type="term" value="F:protein-folding chaperone binding"/>
    <property type="evidence" value="ECO:0007669"/>
    <property type="project" value="TreeGrafter"/>
</dbReference>
<dbReference type="GO" id="GO:0006457">
    <property type="term" value="P:protein folding"/>
    <property type="evidence" value="ECO:0007669"/>
    <property type="project" value="TreeGrafter"/>
</dbReference>
<evidence type="ECO:0000313" key="2">
    <source>
        <dbReference type="EMBL" id="KAK7690381.1"/>
    </source>
</evidence>
<feature type="domain" description="Cdc37 N-terminal" evidence="1">
    <location>
        <begin position="2"/>
        <end position="85"/>
    </location>
</feature>
<dbReference type="GO" id="GO:0005737">
    <property type="term" value="C:cytoplasm"/>
    <property type="evidence" value="ECO:0007669"/>
    <property type="project" value="TreeGrafter"/>
</dbReference>
<dbReference type="InterPro" id="IPR013855">
    <property type="entry name" value="Cdc37_N_dom"/>
</dbReference>
<comment type="caution">
    <text evidence="2">The sequence shown here is derived from an EMBL/GenBank/DDBJ whole genome shotgun (WGS) entry which is preliminary data.</text>
</comment>
<dbReference type="PANTHER" id="PTHR12800:SF4">
    <property type="entry name" value="HSP90 CO-CHAPERONE CDC37"/>
    <property type="match status" value="1"/>
</dbReference>
<dbReference type="GO" id="GO:0019901">
    <property type="term" value="F:protein kinase binding"/>
    <property type="evidence" value="ECO:0007669"/>
    <property type="project" value="InterPro"/>
</dbReference>
<reference evidence="2 3" key="1">
    <citation type="submission" date="2022-09" db="EMBL/GenBank/DDBJ databases">
        <authorList>
            <person name="Palmer J.M."/>
        </authorList>
    </citation>
    <scope>NUCLEOTIDE SEQUENCE [LARGE SCALE GENOMIC DNA]</scope>
    <source>
        <strain evidence="2 3">DSM 7382</strain>
    </source>
</reference>
<organism evidence="2 3">
    <name type="scientific">Cerrena zonata</name>
    <dbReference type="NCBI Taxonomy" id="2478898"/>
    <lineage>
        <taxon>Eukaryota</taxon>
        <taxon>Fungi</taxon>
        <taxon>Dikarya</taxon>
        <taxon>Basidiomycota</taxon>
        <taxon>Agaricomycotina</taxon>
        <taxon>Agaricomycetes</taxon>
        <taxon>Polyporales</taxon>
        <taxon>Cerrenaceae</taxon>
        <taxon>Cerrena</taxon>
    </lineage>
</organism>
<gene>
    <name evidence="2" type="ORF">QCA50_007039</name>
</gene>
<proteinExistence type="predicted"/>
<keyword evidence="3" id="KW-1185">Reference proteome</keyword>
<protein>
    <recommendedName>
        <fullName evidence="1">Cdc37 N-terminal domain-containing protein</fullName>
    </recommendedName>
</protein>
<name>A0AAW0GAH7_9APHY</name>
<evidence type="ECO:0000313" key="3">
    <source>
        <dbReference type="Proteomes" id="UP001385951"/>
    </source>
</evidence>
<sequence length="85" mass="9751">MPLNYSKWDALELSDDSDIEGHPNVDKKSLIRLKQRTIHEQRETRKHRIAQLQADLACNSILEPRLQQIAKDVEAQGPPYFLATG</sequence>
<dbReference type="InterPro" id="IPR004918">
    <property type="entry name" value="Cdc37"/>
</dbReference>
<dbReference type="AlphaFoldDB" id="A0AAW0GAH7"/>
<dbReference type="GO" id="GO:0031072">
    <property type="term" value="F:heat shock protein binding"/>
    <property type="evidence" value="ECO:0007669"/>
    <property type="project" value="TreeGrafter"/>
</dbReference>
<dbReference type="EMBL" id="JASBNA010000007">
    <property type="protein sequence ID" value="KAK7690381.1"/>
    <property type="molecule type" value="Genomic_DNA"/>
</dbReference>